<dbReference type="RefSeq" id="WP_115481227.1">
    <property type="nucleotide sequence ID" value="NZ_QRCT01000014.1"/>
</dbReference>
<reference evidence="2 3" key="1">
    <citation type="submission" date="2018-07" db="EMBL/GenBank/DDBJ databases">
        <title>Anaerosacharophilus polymeroproducens gen. nov. sp. nov., an anaerobic bacterium isolated from salt field.</title>
        <authorList>
            <person name="Kim W."/>
            <person name="Yang S.-H."/>
            <person name="Oh J."/>
            <person name="Lee J.-H."/>
            <person name="Kwon K.K."/>
        </authorList>
    </citation>
    <scope>NUCLEOTIDE SEQUENCE [LARGE SCALE GENOMIC DNA]</scope>
    <source>
        <strain evidence="2 3">MCWD5</strain>
    </source>
</reference>
<evidence type="ECO:0000256" key="1">
    <source>
        <dbReference type="SAM" id="Phobius"/>
    </source>
</evidence>
<keyword evidence="3" id="KW-1185">Reference proteome</keyword>
<protein>
    <submittedName>
        <fullName evidence="2">Transcriptional regulator</fullName>
    </submittedName>
</protein>
<proteinExistence type="predicted"/>
<evidence type="ECO:0000313" key="3">
    <source>
        <dbReference type="Proteomes" id="UP000255036"/>
    </source>
</evidence>
<dbReference type="AlphaFoldDB" id="A0A371AXA4"/>
<evidence type="ECO:0000313" key="2">
    <source>
        <dbReference type="EMBL" id="RDU24203.1"/>
    </source>
</evidence>
<dbReference type="OrthoDB" id="9762883at2"/>
<dbReference type="Proteomes" id="UP000255036">
    <property type="component" value="Unassembled WGS sequence"/>
</dbReference>
<organism evidence="2 3">
    <name type="scientific">Anaerosacchariphilus polymeriproducens</name>
    <dbReference type="NCBI Taxonomy" id="1812858"/>
    <lineage>
        <taxon>Bacteria</taxon>
        <taxon>Bacillati</taxon>
        <taxon>Bacillota</taxon>
        <taxon>Clostridia</taxon>
        <taxon>Lachnospirales</taxon>
        <taxon>Lachnospiraceae</taxon>
        <taxon>Anaerosacchariphilus</taxon>
    </lineage>
</organism>
<keyword evidence="1" id="KW-0472">Membrane</keyword>
<keyword evidence="1" id="KW-1133">Transmembrane helix</keyword>
<accession>A0A371AXA4</accession>
<sequence length="284" mass="32398">MIKRSEFFRKKRYIAIITGVLCFSVLCGILLTKAKNIGNKEITTTEANTKNLEKAVSQAIKEEGKDYLEGEYITEGHTILGTEKNKNKIKVYSLASVGYFGFENGIFTDISGSGAIPTVMIFEKKKDGTYLLKEYKEPADGSDQEESIKELFPEKYYDKVLALNDEYSVLAKQQETQAAQYLKSIGRKAEVRVSYVDKQLPSINTEASNKLFAEYMNNDSFLMTCPYWLGTREEIEDDIRYIYETSQSKTEDGYDLITFQKKTEDNTVVEKRSYKIVGSEPMLL</sequence>
<dbReference type="EMBL" id="QRCT01000014">
    <property type="protein sequence ID" value="RDU24203.1"/>
    <property type="molecule type" value="Genomic_DNA"/>
</dbReference>
<feature type="transmembrane region" description="Helical" evidence="1">
    <location>
        <begin position="12"/>
        <end position="31"/>
    </location>
</feature>
<comment type="caution">
    <text evidence="2">The sequence shown here is derived from an EMBL/GenBank/DDBJ whole genome shotgun (WGS) entry which is preliminary data.</text>
</comment>
<keyword evidence="1" id="KW-0812">Transmembrane</keyword>
<gene>
    <name evidence="2" type="ORF">DWV06_05760</name>
</gene>
<name>A0A371AXA4_9FIRM</name>